<keyword evidence="4 9" id="KW-0028">Amino-acid biosynthesis</keyword>
<dbReference type="SUPFAM" id="SSF51735">
    <property type="entry name" value="NAD(P)-binding Rossmann-fold domains"/>
    <property type="match status" value="1"/>
</dbReference>
<dbReference type="Pfam" id="PF03807">
    <property type="entry name" value="F420_oxidored"/>
    <property type="match status" value="1"/>
</dbReference>
<comment type="catalytic activity">
    <reaction evidence="9">
        <text>L-proline + NAD(+) = (S)-1-pyrroline-5-carboxylate + NADH + 2 H(+)</text>
        <dbReference type="Rhea" id="RHEA:14105"/>
        <dbReference type="ChEBI" id="CHEBI:15378"/>
        <dbReference type="ChEBI" id="CHEBI:17388"/>
        <dbReference type="ChEBI" id="CHEBI:57540"/>
        <dbReference type="ChEBI" id="CHEBI:57945"/>
        <dbReference type="ChEBI" id="CHEBI:60039"/>
        <dbReference type="EC" id="1.5.1.2"/>
    </reaction>
</comment>
<dbReference type="EC" id="1.5.1.2" evidence="9 10"/>
<comment type="pathway">
    <text evidence="9 12">Amino-acid biosynthesis; L-proline biosynthesis; L-proline from L-glutamate 5-semialdehyde: step 1/1.</text>
</comment>
<evidence type="ECO:0000259" key="13">
    <source>
        <dbReference type="Pfam" id="PF03807"/>
    </source>
</evidence>
<keyword evidence="16" id="KW-1185">Reference proteome</keyword>
<comment type="catalytic activity">
    <reaction evidence="9 12">
        <text>L-proline + NADP(+) = (S)-1-pyrroline-5-carboxylate + NADPH + 2 H(+)</text>
        <dbReference type="Rhea" id="RHEA:14109"/>
        <dbReference type="ChEBI" id="CHEBI:15378"/>
        <dbReference type="ChEBI" id="CHEBI:17388"/>
        <dbReference type="ChEBI" id="CHEBI:57783"/>
        <dbReference type="ChEBI" id="CHEBI:58349"/>
        <dbReference type="ChEBI" id="CHEBI:60039"/>
        <dbReference type="EC" id="1.5.1.2"/>
    </reaction>
</comment>
<dbReference type="HAMAP" id="MF_01925">
    <property type="entry name" value="P5C_reductase"/>
    <property type="match status" value="1"/>
</dbReference>
<feature type="binding site" evidence="11">
    <location>
        <begin position="8"/>
        <end position="13"/>
    </location>
    <ligand>
        <name>NADP(+)</name>
        <dbReference type="ChEBI" id="CHEBI:58349"/>
    </ligand>
</feature>
<reference evidence="15 16" key="1">
    <citation type="journal article" date="2015" name="Stand. Genomic Sci.">
        <title>Genomic Encyclopedia of Bacterial and Archaeal Type Strains, Phase III: the genomes of soil and plant-associated and newly described type strains.</title>
        <authorList>
            <person name="Whitman W.B."/>
            <person name="Woyke T."/>
            <person name="Klenk H.P."/>
            <person name="Zhou Y."/>
            <person name="Lilburn T.G."/>
            <person name="Beck B.J."/>
            <person name="De Vos P."/>
            <person name="Vandamme P."/>
            <person name="Eisen J.A."/>
            <person name="Garrity G."/>
            <person name="Hugenholtz P."/>
            <person name="Kyrpides N.C."/>
        </authorList>
    </citation>
    <scope>NUCLEOTIDE SEQUENCE [LARGE SCALE GENOMIC DNA]</scope>
    <source>
        <strain evidence="15 16">CV53</strain>
    </source>
</reference>
<evidence type="ECO:0000256" key="1">
    <source>
        <dbReference type="ARBA" id="ARBA00004496"/>
    </source>
</evidence>
<gene>
    <name evidence="9" type="primary">proC</name>
    <name evidence="15" type="ORF">EV146_1114</name>
</gene>
<evidence type="ECO:0000256" key="2">
    <source>
        <dbReference type="ARBA" id="ARBA00005525"/>
    </source>
</evidence>
<dbReference type="InterPro" id="IPR036291">
    <property type="entry name" value="NAD(P)-bd_dom_sf"/>
</dbReference>
<dbReference type="PANTHER" id="PTHR11645:SF0">
    <property type="entry name" value="PYRROLINE-5-CARBOXYLATE REDUCTASE 3"/>
    <property type="match status" value="1"/>
</dbReference>
<evidence type="ECO:0000313" key="15">
    <source>
        <dbReference type="EMBL" id="TCN22168.1"/>
    </source>
</evidence>
<evidence type="ECO:0000256" key="12">
    <source>
        <dbReference type="RuleBase" id="RU003903"/>
    </source>
</evidence>
<dbReference type="NCBIfam" id="TIGR00112">
    <property type="entry name" value="proC"/>
    <property type="match status" value="1"/>
</dbReference>
<feature type="binding site" evidence="11">
    <location>
        <position position="57"/>
    </location>
    <ligand>
        <name>NADPH</name>
        <dbReference type="ChEBI" id="CHEBI:57783"/>
    </ligand>
</feature>
<protein>
    <recommendedName>
        <fullName evidence="9 10">Pyrroline-5-carboxylate reductase</fullName>
        <shortName evidence="9">P5C reductase</shortName>
        <shortName evidence="9">P5CR</shortName>
        <ecNumber evidence="9 10">1.5.1.2</ecNumber>
    </recommendedName>
    <alternativeName>
        <fullName evidence="9">PCA reductase</fullName>
    </alternativeName>
</protein>
<dbReference type="InterPro" id="IPR000304">
    <property type="entry name" value="Pyrroline-COOH_reductase"/>
</dbReference>
<dbReference type="FunFam" id="1.10.3730.10:FF:000001">
    <property type="entry name" value="Pyrroline-5-carboxylate reductase"/>
    <property type="match status" value="1"/>
</dbReference>
<dbReference type="PANTHER" id="PTHR11645">
    <property type="entry name" value="PYRROLINE-5-CARBOXYLATE REDUCTASE"/>
    <property type="match status" value="1"/>
</dbReference>
<sequence>MNRKIGFIGCGSMAKAMIGGIVKSGIASPEQIYASNRSRPSLDEMNQIYGIHVTQDNLVVARECEIVFLAVKPDLYSQVIDQIKDEVQENAILIMIAAGQTIQQNEARFGRKVKLARTMPNTPVLVREGMTAVACNEQITEEDKREIQAVLESFGKAEFVDESLMDVVSGVSGASPAYAYMFIEALADGAVLQGMPRKQAYSFASQAVLGAAKMVLETGIHPGELKDQVCSPGGATIEAVASLEESGLRSAVIKAVAACVEKSKGMSV</sequence>
<proteinExistence type="inferred from homology"/>
<evidence type="ECO:0000259" key="14">
    <source>
        <dbReference type="Pfam" id="PF14748"/>
    </source>
</evidence>
<dbReference type="FunFam" id="3.40.50.720:FF:000190">
    <property type="entry name" value="Pyrroline-5-carboxylate reductase"/>
    <property type="match status" value="1"/>
</dbReference>
<dbReference type="Pfam" id="PF14748">
    <property type="entry name" value="P5CR_dimer"/>
    <property type="match status" value="1"/>
</dbReference>
<evidence type="ECO:0000256" key="6">
    <source>
        <dbReference type="ARBA" id="ARBA00022857"/>
    </source>
</evidence>
<dbReference type="InterPro" id="IPR029036">
    <property type="entry name" value="P5CR_dimer"/>
</dbReference>
<dbReference type="GO" id="GO:0005737">
    <property type="term" value="C:cytoplasm"/>
    <property type="evidence" value="ECO:0007669"/>
    <property type="project" value="UniProtKB-SubCell"/>
</dbReference>
<feature type="binding site" evidence="11">
    <location>
        <begin position="70"/>
        <end position="73"/>
    </location>
    <ligand>
        <name>NADP(+)</name>
        <dbReference type="ChEBI" id="CHEBI:58349"/>
    </ligand>
</feature>
<comment type="caution">
    <text evidence="15">The sequence shown here is derived from an EMBL/GenBank/DDBJ whole genome shotgun (WGS) entry which is preliminary data.</text>
</comment>
<evidence type="ECO:0000256" key="8">
    <source>
        <dbReference type="ARBA" id="ARBA00058118"/>
    </source>
</evidence>
<name>A0A4R2B5W5_9BACI</name>
<dbReference type="PROSITE" id="PS00521">
    <property type="entry name" value="P5CR"/>
    <property type="match status" value="1"/>
</dbReference>
<keyword evidence="5 9" id="KW-0641">Proline biosynthesis</keyword>
<evidence type="ECO:0000256" key="9">
    <source>
        <dbReference type="HAMAP-Rule" id="MF_01925"/>
    </source>
</evidence>
<evidence type="ECO:0000256" key="5">
    <source>
        <dbReference type="ARBA" id="ARBA00022650"/>
    </source>
</evidence>
<dbReference type="Proteomes" id="UP000295689">
    <property type="component" value="Unassembled WGS sequence"/>
</dbReference>
<evidence type="ECO:0000256" key="4">
    <source>
        <dbReference type="ARBA" id="ARBA00022605"/>
    </source>
</evidence>
<keyword evidence="3 9" id="KW-0963">Cytoplasm</keyword>
<dbReference type="GO" id="GO:0004735">
    <property type="term" value="F:pyrroline-5-carboxylate reductase activity"/>
    <property type="evidence" value="ECO:0007669"/>
    <property type="project" value="UniProtKB-UniRule"/>
</dbReference>
<evidence type="ECO:0000256" key="11">
    <source>
        <dbReference type="PIRSR" id="PIRSR000193-1"/>
    </source>
</evidence>
<comment type="similarity">
    <text evidence="2 9 12">Belongs to the pyrroline-5-carboxylate reductase family.</text>
</comment>
<evidence type="ECO:0000256" key="10">
    <source>
        <dbReference type="NCBIfam" id="TIGR00112"/>
    </source>
</evidence>
<dbReference type="Gene3D" id="3.40.50.720">
    <property type="entry name" value="NAD(P)-binding Rossmann-like Domain"/>
    <property type="match status" value="1"/>
</dbReference>
<evidence type="ECO:0000256" key="3">
    <source>
        <dbReference type="ARBA" id="ARBA00022490"/>
    </source>
</evidence>
<feature type="domain" description="Pyrroline-5-carboxylate reductase dimerisation" evidence="14">
    <location>
        <begin position="162"/>
        <end position="266"/>
    </location>
</feature>
<accession>A0A4R2B5W5</accession>
<dbReference type="UniPathway" id="UPA00098">
    <property type="reaction ID" value="UER00361"/>
</dbReference>
<dbReference type="RefSeq" id="WP_132009783.1">
    <property type="nucleotide sequence ID" value="NZ_JABUHM010000013.1"/>
</dbReference>
<evidence type="ECO:0000313" key="16">
    <source>
        <dbReference type="Proteomes" id="UP000295689"/>
    </source>
</evidence>
<dbReference type="Gene3D" id="1.10.3730.10">
    <property type="entry name" value="ProC C-terminal domain-like"/>
    <property type="match status" value="1"/>
</dbReference>
<keyword evidence="7 9" id="KW-0560">Oxidoreductase</keyword>
<feature type="domain" description="Pyrroline-5-carboxylate reductase catalytic N-terminal" evidence="13">
    <location>
        <begin position="4"/>
        <end position="99"/>
    </location>
</feature>
<dbReference type="AlphaFoldDB" id="A0A4R2B5W5"/>
<dbReference type="SUPFAM" id="SSF48179">
    <property type="entry name" value="6-phosphogluconate dehydrogenase C-terminal domain-like"/>
    <property type="match status" value="1"/>
</dbReference>
<dbReference type="InterPro" id="IPR008927">
    <property type="entry name" value="6-PGluconate_DH-like_C_sf"/>
</dbReference>
<dbReference type="PIRSF" id="PIRSF000193">
    <property type="entry name" value="Pyrrol-5-carb_rd"/>
    <property type="match status" value="1"/>
</dbReference>
<organism evidence="15 16">
    <name type="scientific">Mesobacillus foraminis</name>
    <dbReference type="NCBI Taxonomy" id="279826"/>
    <lineage>
        <taxon>Bacteria</taxon>
        <taxon>Bacillati</taxon>
        <taxon>Bacillota</taxon>
        <taxon>Bacilli</taxon>
        <taxon>Bacillales</taxon>
        <taxon>Bacillaceae</taxon>
        <taxon>Mesobacillus</taxon>
    </lineage>
</organism>
<comment type="function">
    <text evidence="8 9">Catalyzes the reduction of 1-pyrroline-5-carboxylate (PCA) to L-proline.</text>
</comment>
<evidence type="ECO:0000256" key="7">
    <source>
        <dbReference type="ARBA" id="ARBA00023002"/>
    </source>
</evidence>
<dbReference type="InterPro" id="IPR028939">
    <property type="entry name" value="P5C_Rdtase_cat_N"/>
</dbReference>
<comment type="subcellular location">
    <subcellularLocation>
        <location evidence="1 9">Cytoplasm</location>
    </subcellularLocation>
</comment>
<dbReference type="EMBL" id="SLVV01000011">
    <property type="protein sequence ID" value="TCN22168.1"/>
    <property type="molecule type" value="Genomic_DNA"/>
</dbReference>
<keyword evidence="6 9" id="KW-0521">NADP</keyword>
<dbReference type="GO" id="GO:0055129">
    <property type="term" value="P:L-proline biosynthetic process"/>
    <property type="evidence" value="ECO:0007669"/>
    <property type="project" value="UniProtKB-UniRule"/>
</dbReference>
<dbReference type="InterPro" id="IPR053790">
    <property type="entry name" value="P5CR-like_CS"/>
</dbReference>